<evidence type="ECO:0000313" key="1">
    <source>
        <dbReference type="EMBL" id="JAD75572.1"/>
    </source>
</evidence>
<reference evidence="1" key="1">
    <citation type="submission" date="2014-09" db="EMBL/GenBank/DDBJ databases">
        <authorList>
            <person name="Magalhaes I.L.F."/>
            <person name="Oliveira U."/>
            <person name="Santos F.R."/>
            <person name="Vidigal T.H.D.A."/>
            <person name="Brescovit A.D."/>
            <person name="Santos A.J."/>
        </authorList>
    </citation>
    <scope>NUCLEOTIDE SEQUENCE</scope>
    <source>
        <tissue evidence="1">Shoot tissue taken approximately 20 cm above the soil surface</tissue>
    </source>
</reference>
<organism evidence="1">
    <name type="scientific">Arundo donax</name>
    <name type="common">Giant reed</name>
    <name type="synonym">Donax arundinaceus</name>
    <dbReference type="NCBI Taxonomy" id="35708"/>
    <lineage>
        <taxon>Eukaryota</taxon>
        <taxon>Viridiplantae</taxon>
        <taxon>Streptophyta</taxon>
        <taxon>Embryophyta</taxon>
        <taxon>Tracheophyta</taxon>
        <taxon>Spermatophyta</taxon>
        <taxon>Magnoliopsida</taxon>
        <taxon>Liliopsida</taxon>
        <taxon>Poales</taxon>
        <taxon>Poaceae</taxon>
        <taxon>PACMAD clade</taxon>
        <taxon>Arundinoideae</taxon>
        <taxon>Arundineae</taxon>
        <taxon>Arundo</taxon>
    </lineage>
</organism>
<dbReference type="EMBL" id="GBRH01222323">
    <property type="protein sequence ID" value="JAD75572.1"/>
    <property type="molecule type" value="Transcribed_RNA"/>
</dbReference>
<proteinExistence type="predicted"/>
<name>A0A0A9CVR6_ARUDO</name>
<protein>
    <submittedName>
        <fullName evidence="1">Uncharacterized protein</fullName>
    </submittedName>
</protein>
<dbReference type="AlphaFoldDB" id="A0A0A9CVR6"/>
<reference evidence="1" key="2">
    <citation type="journal article" date="2015" name="Data Brief">
        <title>Shoot transcriptome of the giant reed, Arundo donax.</title>
        <authorList>
            <person name="Barrero R.A."/>
            <person name="Guerrero F.D."/>
            <person name="Moolhuijzen P."/>
            <person name="Goolsby J.A."/>
            <person name="Tidwell J."/>
            <person name="Bellgard S.E."/>
            <person name="Bellgard M.I."/>
        </authorList>
    </citation>
    <scope>NUCLEOTIDE SEQUENCE</scope>
    <source>
        <tissue evidence="1">Shoot tissue taken approximately 20 cm above the soil surface</tissue>
    </source>
</reference>
<accession>A0A0A9CVR6</accession>
<sequence length="78" mass="8629">MCAMSLKQALIALPIAGHWSVRIADGGCPPISFTNSLNAHIKLAVVSLVRRTPANKIDWKWLLTPTNIPKGISYEFVW</sequence>